<accession>A0A329UQP6</accession>
<dbReference type="RefSeq" id="WP_112143271.1">
    <property type="nucleotide sequence ID" value="NZ_PRLC01000001.1"/>
</dbReference>
<reference evidence="1 2" key="1">
    <citation type="submission" date="2018-02" db="EMBL/GenBank/DDBJ databases">
        <title>Complete genome sequencing of Faecalibacterium prausnitzii strains isolated from the human gut.</title>
        <authorList>
            <person name="Fitzgerald B.C."/>
            <person name="Shkoporov A.N."/>
            <person name="Ross P.R."/>
            <person name="Hill C."/>
        </authorList>
    </citation>
    <scope>NUCLEOTIDE SEQUENCE [LARGE SCALE GENOMIC DNA]</scope>
    <source>
        <strain evidence="1 2">APC922/41-1</strain>
    </source>
</reference>
<gene>
    <name evidence="1" type="ORF">C4N23_00445</name>
</gene>
<dbReference type="EMBL" id="PRLC01000001">
    <property type="protein sequence ID" value="RAW63519.1"/>
    <property type="molecule type" value="Genomic_DNA"/>
</dbReference>
<keyword evidence="2" id="KW-1185">Reference proteome</keyword>
<proteinExistence type="predicted"/>
<comment type="caution">
    <text evidence="1">The sequence shown here is derived from an EMBL/GenBank/DDBJ whole genome shotgun (WGS) entry which is preliminary data.</text>
</comment>
<evidence type="ECO:0000313" key="2">
    <source>
        <dbReference type="Proteomes" id="UP000250429"/>
    </source>
</evidence>
<name>A0A329UQP6_9FIRM</name>
<sequence>MYTKRQKVNIDDTRFIYATNFSGDPSRDRFGSDKRRVNVVIPTQEQADYLVSLGVKVKQTKPNPERTYDEPYVPTLYVPVNVNMGSKWPPRVYWITTAGKRLLCDADTVGQLDFIRVKNVCLQANLVEKRNAPGEYSLYADVMYVEQDADADPYAERYARYAAPEADMAEPDEPNDTPF</sequence>
<organism evidence="1 2">
    <name type="scientific">Faecalibacterium hattorii</name>
    <dbReference type="NCBI Taxonomy" id="2935520"/>
    <lineage>
        <taxon>Bacteria</taxon>
        <taxon>Bacillati</taxon>
        <taxon>Bacillota</taxon>
        <taxon>Clostridia</taxon>
        <taxon>Eubacteriales</taxon>
        <taxon>Oscillospiraceae</taxon>
        <taxon>Faecalibacterium</taxon>
    </lineage>
</organism>
<dbReference type="Proteomes" id="UP000250429">
    <property type="component" value="Unassembled WGS sequence"/>
</dbReference>
<protein>
    <submittedName>
        <fullName evidence="1">Uncharacterized protein</fullName>
    </submittedName>
</protein>
<dbReference type="AlphaFoldDB" id="A0A329UQP6"/>
<evidence type="ECO:0000313" key="1">
    <source>
        <dbReference type="EMBL" id="RAW63519.1"/>
    </source>
</evidence>